<sequence length="191" mass="22231">MSIVLCILIALLSDCILHISYTVTKRYRQGPPERVSCEFVVNGDLMKFCRDHERRNYKEEQKLLWDIFTEYQTNCEVAEITDLLLLPQDKKNSVFERGMKSHIIDRLNSLLPSVNWDEIVHEVHRLQETYMFGVKSILLKREILHMVRGTMAENIITDFDKIDRPVRNTDDSVDGGDRSGEYLDYGSGLGF</sequence>
<feature type="signal peptide" evidence="1">
    <location>
        <begin position="1"/>
        <end position="22"/>
    </location>
</feature>
<evidence type="ECO:0000256" key="1">
    <source>
        <dbReference type="SAM" id="SignalP"/>
    </source>
</evidence>
<evidence type="ECO:0000313" key="3">
    <source>
        <dbReference type="Proteomes" id="UP000075901"/>
    </source>
</evidence>
<dbReference type="AlphaFoldDB" id="A0A182T126"/>
<keyword evidence="1" id="KW-0732">Signal</keyword>
<accession>A0A182T126</accession>
<evidence type="ECO:0000313" key="2">
    <source>
        <dbReference type="EnsemblMetazoa" id="AMAM017476-PA"/>
    </source>
</evidence>
<organism evidence="2 3">
    <name type="scientific">Anopheles maculatus</name>
    <dbReference type="NCBI Taxonomy" id="74869"/>
    <lineage>
        <taxon>Eukaryota</taxon>
        <taxon>Metazoa</taxon>
        <taxon>Ecdysozoa</taxon>
        <taxon>Arthropoda</taxon>
        <taxon>Hexapoda</taxon>
        <taxon>Insecta</taxon>
        <taxon>Pterygota</taxon>
        <taxon>Neoptera</taxon>
        <taxon>Endopterygota</taxon>
        <taxon>Diptera</taxon>
        <taxon>Nematocera</taxon>
        <taxon>Culicoidea</taxon>
        <taxon>Culicidae</taxon>
        <taxon>Anophelinae</taxon>
        <taxon>Anopheles</taxon>
        <taxon>Anopheles maculatus group</taxon>
    </lineage>
</organism>
<reference evidence="2" key="2">
    <citation type="submission" date="2020-05" db="UniProtKB">
        <authorList>
            <consortium name="EnsemblMetazoa"/>
        </authorList>
    </citation>
    <scope>IDENTIFICATION</scope>
    <source>
        <strain evidence="2">maculatus3</strain>
    </source>
</reference>
<dbReference type="Proteomes" id="UP000075901">
    <property type="component" value="Unassembled WGS sequence"/>
</dbReference>
<feature type="chain" id="PRO_5008136333" evidence="1">
    <location>
        <begin position="23"/>
        <end position="191"/>
    </location>
</feature>
<reference evidence="3" key="1">
    <citation type="submission" date="2013-09" db="EMBL/GenBank/DDBJ databases">
        <title>The Genome Sequence of Anopheles maculatus species B.</title>
        <authorList>
            <consortium name="The Broad Institute Genomics Platform"/>
            <person name="Neafsey D.E."/>
            <person name="Besansky N."/>
            <person name="Howell P."/>
            <person name="Walton C."/>
            <person name="Young S.K."/>
            <person name="Zeng Q."/>
            <person name="Gargeya S."/>
            <person name="Fitzgerald M."/>
            <person name="Haas B."/>
            <person name="Abouelleil A."/>
            <person name="Allen A.W."/>
            <person name="Alvarado L."/>
            <person name="Arachchi H.M."/>
            <person name="Berlin A.M."/>
            <person name="Chapman S.B."/>
            <person name="Gainer-Dewar J."/>
            <person name="Goldberg J."/>
            <person name="Griggs A."/>
            <person name="Gujja S."/>
            <person name="Hansen M."/>
            <person name="Howarth C."/>
            <person name="Imamovic A."/>
            <person name="Ireland A."/>
            <person name="Larimer J."/>
            <person name="McCowan C."/>
            <person name="Murphy C."/>
            <person name="Pearson M."/>
            <person name="Poon T.W."/>
            <person name="Priest M."/>
            <person name="Roberts A."/>
            <person name="Saif S."/>
            <person name="Shea T."/>
            <person name="Sisk P."/>
            <person name="Sykes S."/>
            <person name="Wortman J."/>
            <person name="Nusbaum C."/>
            <person name="Birren B."/>
        </authorList>
    </citation>
    <scope>NUCLEOTIDE SEQUENCE [LARGE SCALE GENOMIC DNA]</scope>
    <source>
        <strain evidence="3">maculatus3</strain>
    </source>
</reference>
<dbReference type="EnsemblMetazoa" id="AMAM017476-RA">
    <property type="protein sequence ID" value="AMAM017476-PA"/>
    <property type="gene ID" value="AMAM017476"/>
</dbReference>
<dbReference type="VEuPathDB" id="VectorBase:AMAM017476"/>
<name>A0A182T126_9DIPT</name>
<proteinExistence type="predicted"/>
<protein>
    <submittedName>
        <fullName evidence="2">Uncharacterized protein</fullName>
    </submittedName>
</protein>
<keyword evidence="3" id="KW-1185">Reference proteome</keyword>